<keyword evidence="3" id="KW-1185">Reference proteome</keyword>
<feature type="compositionally biased region" description="Basic and acidic residues" evidence="1">
    <location>
        <begin position="16"/>
        <end position="27"/>
    </location>
</feature>
<gene>
    <name evidence="2" type="ORF">PR048_026043</name>
</gene>
<dbReference type="EMBL" id="JARBHB010000011">
    <property type="protein sequence ID" value="KAJ8872439.1"/>
    <property type="molecule type" value="Genomic_DNA"/>
</dbReference>
<accession>A0ABQ9GKB1</accession>
<evidence type="ECO:0000313" key="3">
    <source>
        <dbReference type="Proteomes" id="UP001159363"/>
    </source>
</evidence>
<evidence type="ECO:0000313" key="2">
    <source>
        <dbReference type="EMBL" id="KAJ8872439.1"/>
    </source>
</evidence>
<proteinExistence type="predicted"/>
<reference evidence="2 3" key="1">
    <citation type="submission" date="2023-02" db="EMBL/GenBank/DDBJ databases">
        <title>LHISI_Scaffold_Assembly.</title>
        <authorList>
            <person name="Stuart O.P."/>
            <person name="Cleave R."/>
            <person name="Magrath M.J.L."/>
            <person name="Mikheyev A.S."/>
        </authorList>
    </citation>
    <scope>NUCLEOTIDE SEQUENCE [LARGE SCALE GENOMIC DNA]</scope>
    <source>
        <strain evidence="2">Daus_M_001</strain>
        <tissue evidence="2">Leg muscle</tissue>
    </source>
</reference>
<comment type="caution">
    <text evidence="2">The sequence shown here is derived from an EMBL/GenBank/DDBJ whole genome shotgun (WGS) entry which is preliminary data.</text>
</comment>
<feature type="region of interest" description="Disordered" evidence="1">
    <location>
        <begin position="361"/>
        <end position="385"/>
    </location>
</feature>
<organism evidence="2 3">
    <name type="scientific">Dryococelus australis</name>
    <dbReference type="NCBI Taxonomy" id="614101"/>
    <lineage>
        <taxon>Eukaryota</taxon>
        <taxon>Metazoa</taxon>
        <taxon>Ecdysozoa</taxon>
        <taxon>Arthropoda</taxon>
        <taxon>Hexapoda</taxon>
        <taxon>Insecta</taxon>
        <taxon>Pterygota</taxon>
        <taxon>Neoptera</taxon>
        <taxon>Polyneoptera</taxon>
        <taxon>Phasmatodea</taxon>
        <taxon>Verophasmatodea</taxon>
        <taxon>Anareolatae</taxon>
        <taxon>Phasmatidae</taxon>
        <taxon>Eurycanthinae</taxon>
        <taxon>Dryococelus</taxon>
    </lineage>
</organism>
<name>A0ABQ9GKB1_9NEOP</name>
<evidence type="ECO:0000256" key="1">
    <source>
        <dbReference type="SAM" id="MobiDB-lite"/>
    </source>
</evidence>
<protein>
    <submittedName>
        <fullName evidence="2">Uncharacterized protein</fullName>
    </submittedName>
</protein>
<dbReference type="Proteomes" id="UP001159363">
    <property type="component" value="Chromosome 10"/>
</dbReference>
<feature type="region of interest" description="Disordered" evidence="1">
    <location>
        <begin position="16"/>
        <end position="36"/>
    </location>
</feature>
<sequence length="385" mass="43791">MRVIEVNMVVHRNERGGREREIPEKTRRPTALSGTISTRDNPLTFDVYYMYRFVHRRAGQDPKVSSEELGSFAYCPLLHPEHHHDNVTPTSHDAHQGTFPLRERRRRFQKTTTKLYKRLVFFPARGRRTRDVVREGIAVPLCRTASPARHPSYRGGMAENRKGRGSIHRCSFHPSHPPTNPFTSLTLALLFDVTRTAWGHLVKLDWVNQAACHPNTSVRLIYLVAPLKGKEWWGEEITLWSSRTFLTKDTIGSAEFVNKKPDIGPCWWFFSISSTVQLMNVLEFIATKLLRKSWAILSSIESISSLIKTPSRATVAERLDCSPPTRASRVKSPAGSLRDFSSRNRAGRCRWPAGFLRGSPVSPSPFSIRRRSTLTSLRPPSAPKT</sequence>